<comment type="pathway">
    <text evidence="3 17 18">Cell wall biogenesis; peptidoglycan biosynthesis.</text>
</comment>
<comment type="function">
    <text evidence="1 17 18">Cell wall formation. Catalyzes the addition of glutamate to the nucleotide precursor UDP-N-acetylmuramoyl-L-alanine (UMA).</text>
</comment>
<keyword evidence="7 17" id="KW-0963">Cytoplasm</keyword>
<evidence type="ECO:0000256" key="5">
    <source>
        <dbReference type="ARBA" id="ARBA00012212"/>
    </source>
</evidence>
<reference evidence="21 24" key="2">
    <citation type="submission" date="2020-04" db="EMBL/GenBank/DDBJ databases">
        <title>MicrobeNet Type strains.</title>
        <authorList>
            <person name="Nicholson A.C."/>
        </authorList>
    </citation>
    <scope>NUCLEOTIDE SEQUENCE [LARGE SCALE GENOMIC DNA]</scope>
    <source>
        <strain evidence="21 24">CCUG 33494</strain>
    </source>
</reference>
<dbReference type="NCBIfam" id="TIGR01087">
    <property type="entry name" value="murD"/>
    <property type="match status" value="1"/>
</dbReference>
<evidence type="ECO:0000256" key="3">
    <source>
        <dbReference type="ARBA" id="ARBA00004752"/>
    </source>
</evidence>
<dbReference type="EMBL" id="JAAXPM010000006">
    <property type="protein sequence ID" value="NKY67053.1"/>
    <property type="molecule type" value="Genomic_DNA"/>
</dbReference>
<dbReference type="UniPathway" id="UPA00219"/>
<keyword evidence="23" id="KW-1185">Reference proteome</keyword>
<dbReference type="SUPFAM" id="SSF53244">
    <property type="entry name" value="MurD-like peptide ligases, peptide-binding domain"/>
    <property type="match status" value="1"/>
</dbReference>
<protein>
    <recommendedName>
        <fullName evidence="6 17">UDP-N-acetylmuramoylalanine--D-glutamate ligase</fullName>
        <ecNumber evidence="5 17">6.3.2.9</ecNumber>
    </recommendedName>
    <alternativeName>
        <fullName evidence="15 17">D-glutamic acid-adding enzyme</fullName>
    </alternativeName>
    <alternativeName>
        <fullName evidence="14 17">UDP-N-acetylmuramoyl-L-alanyl-D-glutamate synthetase</fullName>
    </alternativeName>
</protein>
<dbReference type="Gene3D" id="3.40.50.720">
    <property type="entry name" value="NAD(P)-binding Rossmann-like Domain"/>
    <property type="match status" value="1"/>
</dbReference>
<dbReference type="InterPro" id="IPR036615">
    <property type="entry name" value="Mur_ligase_C_dom_sf"/>
</dbReference>
<feature type="domain" description="Mur ligase C-terminal" evidence="19">
    <location>
        <begin position="307"/>
        <end position="419"/>
    </location>
</feature>
<evidence type="ECO:0000259" key="19">
    <source>
        <dbReference type="Pfam" id="PF02875"/>
    </source>
</evidence>
<dbReference type="SUPFAM" id="SSF51984">
    <property type="entry name" value="MurCD N-terminal domain"/>
    <property type="match status" value="1"/>
</dbReference>
<keyword evidence="17 18" id="KW-0131">Cell cycle</keyword>
<keyword evidence="11 17" id="KW-0133">Cell shape</keyword>
<name>A0A4Y4G8T6_WEIHE</name>
<dbReference type="RefSeq" id="WP_074427461.1">
    <property type="nucleotide sequence ID" value="NZ_BJEG01000006.1"/>
</dbReference>
<dbReference type="GO" id="GO:0051301">
    <property type="term" value="P:cell division"/>
    <property type="evidence" value="ECO:0007669"/>
    <property type="project" value="UniProtKB-KW"/>
</dbReference>
<evidence type="ECO:0000256" key="4">
    <source>
        <dbReference type="ARBA" id="ARBA00010416"/>
    </source>
</evidence>
<evidence type="ECO:0000256" key="17">
    <source>
        <dbReference type="HAMAP-Rule" id="MF_00639"/>
    </source>
</evidence>
<dbReference type="GO" id="GO:0005524">
    <property type="term" value="F:ATP binding"/>
    <property type="evidence" value="ECO:0007669"/>
    <property type="project" value="UniProtKB-UniRule"/>
</dbReference>
<keyword evidence="13 17" id="KW-0961">Cell wall biogenesis/degradation</keyword>
<comment type="subcellular location">
    <subcellularLocation>
        <location evidence="2 17 18">Cytoplasm</location>
    </subcellularLocation>
</comment>
<evidence type="ECO:0000256" key="2">
    <source>
        <dbReference type="ARBA" id="ARBA00004496"/>
    </source>
</evidence>
<evidence type="ECO:0000256" key="1">
    <source>
        <dbReference type="ARBA" id="ARBA00002734"/>
    </source>
</evidence>
<dbReference type="InterPro" id="IPR036565">
    <property type="entry name" value="Mur-like_cat_sf"/>
</dbReference>
<evidence type="ECO:0000313" key="24">
    <source>
        <dbReference type="Proteomes" id="UP000585749"/>
    </source>
</evidence>
<evidence type="ECO:0000256" key="7">
    <source>
        <dbReference type="ARBA" id="ARBA00022490"/>
    </source>
</evidence>
<keyword evidence="8 17" id="KW-0436">Ligase</keyword>
<dbReference type="GO" id="GO:0008360">
    <property type="term" value="P:regulation of cell shape"/>
    <property type="evidence" value="ECO:0007669"/>
    <property type="project" value="UniProtKB-KW"/>
</dbReference>
<evidence type="ECO:0000259" key="20">
    <source>
        <dbReference type="Pfam" id="PF08245"/>
    </source>
</evidence>
<keyword evidence="10 17" id="KW-0067">ATP-binding</keyword>
<dbReference type="OrthoDB" id="9809796at2"/>
<evidence type="ECO:0000256" key="6">
    <source>
        <dbReference type="ARBA" id="ARBA00015655"/>
    </source>
</evidence>
<dbReference type="EMBL" id="FMAW01000008">
    <property type="protein sequence ID" value="SCB95943.1"/>
    <property type="molecule type" value="Genomic_DNA"/>
</dbReference>
<dbReference type="Proteomes" id="UP000182448">
    <property type="component" value="Unassembled WGS sequence"/>
</dbReference>
<dbReference type="InterPro" id="IPR005762">
    <property type="entry name" value="MurD"/>
</dbReference>
<dbReference type="GO" id="GO:0008764">
    <property type="term" value="F:UDP-N-acetylmuramoylalanine-D-glutamate ligase activity"/>
    <property type="evidence" value="ECO:0007669"/>
    <property type="project" value="UniProtKB-UniRule"/>
</dbReference>
<gene>
    <name evidence="17" type="primary">murD</name>
    <name evidence="22" type="ORF">GA0061075_10852</name>
    <name evidence="21" type="ORF">HF960_05125</name>
</gene>
<dbReference type="GO" id="GO:0005737">
    <property type="term" value="C:cytoplasm"/>
    <property type="evidence" value="ECO:0007669"/>
    <property type="project" value="UniProtKB-SubCell"/>
</dbReference>
<evidence type="ECO:0000256" key="13">
    <source>
        <dbReference type="ARBA" id="ARBA00023316"/>
    </source>
</evidence>
<evidence type="ECO:0000256" key="9">
    <source>
        <dbReference type="ARBA" id="ARBA00022741"/>
    </source>
</evidence>
<dbReference type="Pfam" id="PF21799">
    <property type="entry name" value="MurD-like_N"/>
    <property type="match status" value="1"/>
</dbReference>
<evidence type="ECO:0000256" key="16">
    <source>
        <dbReference type="ARBA" id="ARBA00047632"/>
    </source>
</evidence>
<evidence type="ECO:0000256" key="8">
    <source>
        <dbReference type="ARBA" id="ARBA00022598"/>
    </source>
</evidence>
<dbReference type="InterPro" id="IPR013221">
    <property type="entry name" value="Mur_ligase_cen"/>
</dbReference>
<proteinExistence type="inferred from homology"/>
<evidence type="ECO:0000313" key="23">
    <source>
        <dbReference type="Proteomes" id="UP000182448"/>
    </source>
</evidence>
<evidence type="ECO:0000256" key="11">
    <source>
        <dbReference type="ARBA" id="ARBA00022960"/>
    </source>
</evidence>
<comment type="similarity">
    <text evidence="4 17">Belongs to the MurCDEF family.</text>
</comment>
<feature type="domain" description="Mur ligase central" evidence="20">
    <location>
        <begin position="108"/>
        <end position="284"/>
    </location>
</feature>
<evidence type="ECO:0000313" key="22">
    <source>
        <dbReference type="EMBL" id="SCB95943.1"/>
    </source>
</evidence>
<keyword evidence="9 17" id="KW-0547">Nucleotide-binding</keyword>
<dbReference type="HAMAP" id="MF_00639">
    <property type="entry name" value="MurD"/>
    <property type="match status" value="1"/>
</dbReference>
<evidence type="ECO:0000256" key="18">
    <source>
        <dbReference type="RuleBase" id="RU003664"/>
    </source>
</evidence>
<dbReference type="EC" id="6.3.2.9" evidence="5 17"/>
<evidence type="ECO:0000256" key="12">
    <source>
        <dbReference type="ARBA" id="ARBA00022984"/>
    </source>
</evidence>
<evidence type="ECO:0000256" key="10">
    <source>
        <dbReference type="ARBA" id="ARBA00022840"/>
    </source>
</evidence>
<evidence type="ECO:0000313" key="21">
    <source>
        <dbReference type="EMBL" id="NKY67053.1"/>
    </source>
</evidence>
<accession>A0A4Y4G8T6</accession>
<feature type="binding site" evidence="17">
    <location>
        <begin position="110"/>
        <end position="116"/>
    </location>
    <ligand>
        <name>ATP</name>
        <dbReference type="ChEBI" id="CHEBI:30616"/>
    </ligand>
</feature>
<dbReference type="GO" id="GO:0009252">
    <property type="term" value="P:peptidoglycan biosynthetic process"/>
    <property type="evidence" value="ECO:0007669"/>
    <property type="project" value="UniProtKB-UniRule"/>
</dbReference>
<comment type="caution">
    <text evidence="21">The sequence shown here is derived from an EMBL/GenBank/DDBJ whole genome shotgun (WGS) entry which is preliminary data.</text>
</comment>
<reference evidence="22 23" key="1">
    <citation type="submission" date="2016-08" db="EMBL/GenBank/DDBJ databases">
        <authorList>
            <person name="Varghese N."/>
            <person name="Submissions Spin"/>
        </authorList>
    </citation>
    <scope>NUCLEOTIDE SEQUENCE [LARGE SCALE GENOMIC DNA]</scope>
    <source>
        <strain evidence="22 23">R-53116</strain>
    </source>
</reference>
<dbReference type="PANTHER" id="PTHR43692:SF1">
    <property type="entry name" value="UDP-N-ACETYLMURAMOYLALANINE--D-GLUTAMATE LIGASE"/>
    <property type="match status" value="1"/>
</dbReference>
<dbReference type="Proteomes" id="UP000585749">
    <property type="component" value="Unassembled WGS sequence"/>
</dbReference>
<dbReference type="Gene3D" id="3.90.190.20">
    <property type="entry name" value="Mur ligase, C-terminal domain"/>
    <property type="match status" value="1"/>
</dbReference>
<dbReference type="Pfam" id="PF02875">
    <property type="entry name" value="Mur_ligase_C"/>
    <property type="match status" value="1"/>
</dbReference>
<organism evidence="21 24">
    <name type="scientific">Weissella hellenica</name>
    <dbReference type="NCBI Taxonomy" id="46256"/>
    <lineage>
        <taxon>Bacteria</taxon>
        <taxon>Bacillati</taxon>
        <taxon>Bacillota</taxon>
        <taxon>Bacilli</taxon>
        <taxon>Lactobacillales</taxon>
        <taxon>Lactobacillaceae</taxon>
        <taxon>Weissella</taxon>
    </lineage>
</organism>
<dbReference type="PANTHER" id="PTHR43692">
    <property type="entry name" value="UDP-N-ACETYLMURAMOYLALANINE--D-GLUTAMATE LIGASE"/>
    <property type="match status" value="1"/>
</dbReference>
<dbReference type="Pfam" id="PF08245">
    <property type="entry name" value="Mur_ligase_M"/>
    <property type="match status" value="1"/>
</dbReference>
<dbReference type="AlphaFoldDB" id="A0A4Y4G8T6"/>
<keyword evidence="12 17" id="KW-0573">Peptidoglycan synthesis</keyword>
<dbReference type="SUPFAM" id="SSF53623">
    <property type="entry name" value="MurD-like peptide ligases, catalytic domain"/>
    <property type="match status" value="1"/>
</dbReference>
<dbReference type="InterPro" id="IPR004101">
    <property type="entry name" value="Mur_ligase_C"/>
</dbReference>
<evidence type="ECO:0000256" key="15">
    <source>
        <dbReference type="ARBA" id="ARBA00032324"/>
    </source>
</evidence>
<dbReference type="Gene3D" id="3.40.1190.10">
    <property type="entry name" value="Mur-like, catalytic domain"/>
    <property type="match status" value="1"/>
</dbReference>
<sequence length="453" mass="49340">MNKNVLIIGFARSGAAAASLLLKEEAHVIVSDPKLDETDAKVVALKQKGAQFTTEQSDALLTGIDLIVKNPGIPYTIPILVAARERQIPIIVEVALAQKYILDNWVAVTGSNGKTTTTEMIASVLRKISTAEKHVLVAGNIGVPVSEVAPTMTKEDVLVTELSSFQLMGMPQPKPHIAVLTNIFASHLNFHGSRENYVAAKMNITNQQTSHDYFVVNYDTEEWRHLAQQTKAQVIPFSRQGNSQAGSYLEADALYYQQERIMAASELGVPGEHNIDNALAAIAVGKLMSVPTKDIVQALSEFSGVEHRLQYIGNFDGRKVYNDSKATDIEATEMALSGFNEPVVLLAGGLDRGDDQMRLLSAMREHVKTLIVFGQTADKLAQVGKQLNIPVIYAQDAPHAVQPAFLQSKPGEVILLSPAAASWDQFPDFETRGNLFVTAVKKVAQSQEKNKEA</sequence>
<evidence type="ECO:0000256" key="14">
    <source>
        <dbReference type="ARBA" id="ARBA00030398"/>
    </source>
</evidence>
<dbReference type="GO" id="GO:0071555">
    <property type="term" value="P:cell wall organization"/>
    <property type="evidence" value="ECO:0007669"/>
    <property type="project" value="UniProtKB-KW"/>
</dbReference>
<comment type="catalytic activity">
    <reaction evidence="16 17 18">
        <text>UDP-N-acetyl-alpha-D-muramoyl-L-alanine + D-glutamate + ATP = UDP-N-acetyl-alpha-D-muramoyl-L-alanyl-D-glutamate + ADP + phosphate + H(+)</text>
        <dbReference type="Rhea" id="RHEA:16429"/>
        <dbReference type="ChEBI" id="CHEBI:15378"/>
        <dbReference type="ChEBI" id="CHEBI:29986"/>
        <dbReference type="ChEBI" id="CHEBI:30616"/>
        <dbReference type="ChEBI" id="CHEBI:43474"/>
        <dbReference type="ChEBI" id="CHEBI:83898"/>
        <dbReference type="ChEBI" id="CHEBI:83900"/>
        <dbReference type="ChEBI" id="CHEBI:456216"/>
        <dbReference type="EC" id="6.3.2.9"/>
    </reaction>
</comment>
<keyword evidence="17 18" id="KW-0132">Cell division</keyword>